<feature type="domain" description="DUF1835" evidence="2">
    <location>
        <begin position="68"/>
        <end position="189"/>
    </location>
</feature>
<evidence type="ECO:0000313" key="5">
    <source>
        <dbReference type="Proteomes" id="UP000187367"/>
    </source>
</evidence>
<dbReference type="InterPro" id="IPR014973">
    <property type="entry name" value="DUF1835"/>
</dbReference>
<sequence length="332" mass="38908">MFKELKQTVGKLSEQEAKSVLLNILLTIDMHQKSENSKKEFYQQMADICENLKKTRDRPKRSRAVKAVHITFGRAAAGTLKMMLKQLGKEHEESTITLPEIFSIGPLHQLDSKEGRMIRLEWLKERLNDFFDELEEDYHCFEEEIAALNSISEHTGVIIWAGENAYEQTGLRFVHQLLHKKPNDIFHIHTSKAFPYIIHSGELSDEKLRLIYEKGHHKSSVTAEERLSLAEEWKALSQEDSVLRIWEDRRIKSVEETFYDSFIIEKAKQLQRSRSKKDFIVCPRVIGEVLGHLDDRIGDEFIEYRIRTLIYKGVFEIKGVPKAMRYYSVRLR</sequence>
<feature type="domain" description="DUF3658" evidence="3">
    <location>
        <begin position="217"/>
        <end position="327"/>
    </location>
</feature>
<dbReference type="RefSeq" id="WP_076758350.1">
    <property type="nucleotide sequence ID" value="NZ_JARMMK010000002.1"/>
</dbReference>
<reference evidence="4 5" key="1">
    <citation type="submission" date="2017-01" db="EMBL/GenBank/DDBJ databases">
        <title>Bacillus phylogenomics.</title>
        <authorList>
            <person name="Dunlap C."/>
        </authorList>
    </citation>
    <scope>NUCLEOTIDE SEQUENCE [LARGE SCALE GENOMIC DNA]</scope>
    <source>
        <strain evidence="4 5">NRRL B-41282</strain>
    </source>
</reference>
<evidence type="ECO:0000259" key="3">
    <source>
        <dbReference type="Pfam" id="PF12395"/>
    </source>
</evidence>
<dbReference type="Pfam" id="PF12395">
    <property type="entry name" value="DUF3658"/>
    <property type="match status" value="1"/>
</dbReference>
<keyword evidence="1" id="KW-0175">Coiled coil</keyword>
<dbReference type="InterPro" id="IPR022123">
    <property type="entry name" value="DUF3658"/>
</dbReference>
<name>A0A1R1QMH9_9BACI</name>
<feature type="coiled-coil region" evidence="1">
    <location>
        <begin position="124"/>
        <end position="151"/>
    </location>
</feature>
<dbReference type="OrthoDB" id="343110at2"/>
<evidence type="ECO:0000259" key="2">
    <source>
        <dbReference type="Pfam" id="PF08874"/>
    </source>
</evidence>
<comment type="caution">
    <text evidence="4">The sequence shown here is derived from an EMBL/GenBank/DDBJ whole genome shotgun (WGS) entry which is preliminary data.</text>
</comment>
<dbReference type="Proteomes" id="UP000187367">
    <property type="component" value="Unassembled WGS sequence"/>
</dbReference>
<proteinExistence type="predicted"/>
<keyword evidence="5" id="KW-1185">Reference proteome</keyword>
<accession>A0A1R1QMH9</accession>
<accession>A0A1R1S3Y4</accession>
<evidence type="ECO:0000256" key="1">
    <source>
        <dbReference type="SAM" id="Coils"/>
    </source>
</evidence>
<dbReference type="EMBL" id="MTJL01000017">
    <property type="protein sequence ID" value="OMI05818.1"/>
    <property type="molecule type" value="Genomic_DNA"/>
</dbReference>
<evidence type="ECO:0000313" key="4">
    <source>
        <dbReference type="EMBL" id="OMI05818.1"/>
    </source>
</evidence>
<evidence type="ECO:0008006" key="6">
    <source>
        <dbReference type="Google" id="ProtNLM"/>
    </source>
</evidence>
<gene>
    <name evidence="4" type="ORF">BW143_10235</name>
</gene>
<dbReference type="Pfam" id="PF08874">
    <property type="entry name" value="DUF1835"/>
    <property type="match status" value="1"/>
</dbReference>
<organism evidence="4 5">
    <name type="scientific">Bacillus swezeyi</name>
    <dbReference type="NCBI Taxonomy" id="1925020"/>
    <lineage>
        <taxon>Bacteria</taxon>
        <taxon>Bacillati</taxon>
        <taxon>Bacillota</taxon>
        <taxon>Bacilli</taxon>
        <taxon>Bacillales</taxon>
        <taxon>Bacillaceae</taxon>
        <taxon>Bacillus</taxon>
    </lineage>
</organism>
<protein>
    <recommendedName>
        <fullName evidence="6">DUF1835 domain-containing protein</fullName>
    </recommendedName>
</protein>
<dbReference type="AlphaFoldDB" id="A0A1R1QMH9"/>